<accession>A0A0U0ZUF5</accession>
<dbReference type="PANTHER" id="PTHR43003:SF6">
    <property type="entry name" value="DNA GLYCOSYLASE"/>
    <property type="match status" value="1"/>
</dbReference>
<keyword evidence="1" id="KW-0227">DNA damage</keyword>
<dbReference type="EMBL" id="CSUW01000004">
    <property type="protein sequence ID" value="CPT25936.1"/>
    <property type="molecule type" value="Genomic_DNA"/>
</dbReference>
<dbReference type="Gene3D" id="1.10.340.30">
    <property type="entry name" value="Hypothetical protein, domain 2"/>
    <property type="match status" value="1"/>
</dbReference>
<protein>
    <submittedName>
        <fullName evidence="4">DNA glycosylase</fullName>
    </submittedName>
</protein>
<dbReference type="RefSeq" id="WP_005063233.1">
    <property type="nucleotide sequence ID" value="NZ_CM125927.1"/>
</dbReference>
<reference evidence="4 6" key="1">
    <citation type="submission" date="2015-03" db="EMBL/GenBank/DDBJ databases">
        <authorList>
            <person name="Murphy D."/>
        </authorList>
    </citation>
    <scope>NUCLEOTIDE SEQUENCE [LARGE SCALE GENOMIC DNA]</scope>
    <source>
        <strain evidence="4 6">PAP088</strain>
    </source>
</reference>
<reference evidence="3 5" key="2">
    <citation type="submission" date="2015-03" db="EMBL/GenBank/DDBJ databases">
        <authorList>
            <consortium name="Pathogen Informatics"/>
            <person name="Murphy D."/>
        </authorList>
    </citation>
    <scope>NUCLEOTIDE SEQUENCE [LARGE SCALE GENOMIC DNA]</scope>
    <source>
        <strain evidence="3 5">PAP036</strain>
    </source>
</reference>
<dbReference type="GO" id="GO:0006285">
    <property type="term" value="P:base-excision repair, AP site formation"/>
    <property type="evidence" value="ECO:0007669"/>
    <property type="project" value="TreeGrafter"/>
</dbReference>
<dbReference type="GO" id="GO:0006307">
    <property type="term" value="P:DNA alkylation repair"/>
    <property type="evidence" value="ECO:0007669"/>
    <property type="project" value="TreeGrafter"/>
</dbReference>
<dbReference type="GO" id="GO:0032131">
    <property type="term" value="F:alkylated DNA binding"/>
    <property type="evidence" value="ECO:0007669"/>
    <property type="project" value="TreeGrafter"/>
</dbReference>
<evidence type="ECO:0000313" key="4">
    <source>
        <dbReference type="EMBL" id="CPV72190.1"/>
    </source>
</evidence>
<evidence type="ECO:0000313" key="6">
    <source>
        <dbReference type="Proteomes" id="UP000045782"/>
    </source>
</evidence>
<evidence type="ECO:0000313" key="5">
    <source>
        <dbReference type="Proteomes" id="UP000038487"/>
    </source>
</evidence>
<dbReference type="Proteomes" id="UP000038487">
    <property type="component" value="Unassembled WGS sequence"/>
</dbReference>
<dbReference type="GO" id="GO:0005737">
    <property type="term" value="C:cytoplasm"/>
    <property type="evidence" value="ECO:0007669"/>
    <property type="project" value="TreeGrafter"/>
</dbReference>
<dbReference type="SUPFAM" id="SSF48150">
    <property type="entry name" value="DNA-glycosylase"/>
    <property type="match status" value="1"/>
</dbReference>
<evidence type="ECO:0000256" key="1">
    <source>
        <dbReference type="ARBA" id="ARBA00022763"/>
    </source>
</evidence>
<dbReference type="GO" id="GO:0008725">
    <property type="term" value="F:DNA-3-methyladenine glycosylase activity"/>
    <property type="evidence" value="ECO:0007669"/>
    <property type="project" value="TreeGrafter"/>
</dbReference>
<dbReference type="Proteomes" id="UP000045782">
    <property type="component" value="Unassembled WGS sequence"/>
</dbReference>
<evidence type="ECO:0000313" key="3">
    <source>
        <dbReference type="EMBL" id="CPT25936.1"/>
    </source>
</evidence>
<gene>
    <name evidence="3" type="ORF">ERS075527_02062</name>
    <name evidence="4" type="ORF">ERS075579_05134</name>
</gene>
<dbReference type="AlphaFoldDB" id="A0A0U0ZUF5"/>
<sequence>MDIRRTLGIHRRGSGDPAYRVSPGGSIIRGSYTPDGPGVLAISRADKTVVGRAYGDGAEWLLDRLPRLLGADDEPEALTPKHDTVARLVHGATGVRLGATDRVWEALVPAVLEQKVPGAEAWRAWRYLINNVGIDLGGAKTPPPQRQWLDIPSWEWHKSGAEPVRMRTIRAAATIDVETKPEHLTAVHGIGPWTEAEIRVRALGDPDAVPVGDYHIPAQVGFALTGQKTDDAGMLELLEPYAGQRYRIIRLIELVAPKPARRGSRMPVRDYRNF</sequence>
<name>A0A0U0ZUF5_9MYCO</name>
<dbReference type="GO" id="GO:0032993">
    <property type="term" value="C:protein-DNA complex"/>
    <property type="evidence" value="ECO:0007669"/>
    <property type="project" value="TreeGrafter"/>
</dbReference>
<dbReference type="EMBL" id="CSWP01000014">
    <property type="protein sequence ID" value="CPV72190.1"/>
    <property type="molecule type" value="Genomic_DNA"/>
</dbReference>
<organism evidence="4 6">
    <name type="scientific">Mycobacteroides abscessus</name>
    <dbReference type="NCBI Taxonomy" id="36809"/>
    <lineage>
        <taxon>Bacteria</taxon>
        <taxon>Bacillati</taxon>
        <taxon>Actinomycetota</taxon>
        <taxon>Actinomycetes</taxon>
        <taxon>Mycobacteriales</taxon>
        <taxon>Mycobacteriaceae</taxon>
        <taxon>Mycobacteroides</taxon>
    </lineage>
</organism>
<dbReference type="InterPro" id="IPR011257">
    <property type="entry name" value="DNA_glycosylase"/>
</dbReference>
<keyword evidence="2" id="KW-0234">DNA repair</keyword>
<evidence type="ECO:0000256" key="2">
    <source>
        <dbReference type="ARBA" id="ARBA00023204"/>
    </source>
</evidence>
<dbReference type="InterPro" id="IPR051912">
    <property type="entry name" value="Alkylbase_DNA_Glycosylase/TA"/>
</dbReference>
<dbReference type="GO" id="GO:0043916">
    <property type="term" value="F:DNA-7-methylguanine glycosylase activity"/>
    <property type="evidence" value="ECO:0007669"/>
    <property type="project" value="TreeGrafter"/>
</dbReference>
<dbReference type="PANTHER" id="PTHR43003">
    <property type="entry name" value="DNA-3-METHYLADENINE GLYCOSYLASE"/>
    <property type="match status" value="1"/>
</dbReference>
<proteinExistence type="predicted"/>